<protein>
    <recommendedName>
        <fullName evidence="4">Jacalin-type lectin domain-containing protein</fullName>
    </recommendedName>
</protein>
<dbReference type="EMBL" id="HBGO01033894">
    <property type="protein sequence ID" value="CAD9358740.1"/>
    <property type="molecule type" value="Transcribed_RNA"/>
</dbReference>
<evidence type="ECO:0000256" key="2">
    <source>
        <dbReference type="SAM" id="SignalP"/>
    </source>
</evidence>
<evidence type="ECO:0008006" key="4">
    <source>
        <dbReference type="Google" id="ProtNLM"/>
    </source>
</evidence>
<sequence length="348" mass="37944">MLSSKTLALLLFMSEMFGSNCDTAHRMLRDNNTVRKEVLSTVKPNIGLRRNLQNQKKQERFERRENLRQWRIARRECQKNGGTNCADREDFFPEDEDHDEDGKMTAKESNTVGDNTEEKNEDNEESQTESELLQTSPIAVNEYITCVGTNAVSAHNNEYATIDVPRGTQSGQMLVMFIGGSASGTVKPGNPSGPWKVIMDIGPSDINLKALYMRYDPQGGQRFTVSGGKNTFIILTALEGIKSIVDSGATRNSGGGRMGEAVTPSVNTSSNGCVIAAFMYDDPHQVEIYNDDSSHMISSFKAKGDGIAAGIMPTNGGMHQQIRAAGKNARNGGGNDIAMAISFESIGR</sequence>
<evidence type="ECO:0000256" key="1">
    <source>
        <dbReference type="SAM" id="MobiDB-lite"/>
    </source>
</evidence>
<name>A0A7S2A6D7_TRICV</name>
<dbReference type="AlphaFoldDB" id="A0A7S2A6D7"/>
<accession>A0A7S2A6D7</accession>
<reference evidence="3" key="1">
    <citation type="submission" date="2021-01" db="EMBL/GenBank/DDBJ databases">
        <authorList>
            <person name="Corre E."/>
            <person name="Pelletier E."/>
            <person name="Niang G."/>
            <person name="Scheremetjew M."/>
            <person name="Finn R."/>
            <person name="Kale V."/>
            <person name="Holt S."/>
            <person name="Cochrane G."/>
            <person name="Meng A."/>
            <person name="Brown T."/>
            <person name="Cohen L."/>
        </authorList>
    </citation>
    <scope>NUCLEOTIDE SEQUENCE</scope>
    <source>
        <strain evidence="3">Grunow 1884</strain>
    </source>
</reference>
<feature type="compositionally biased region" description="Acidic residues" evidence="1">
    <location>
        <begin position="119"/>
        <end position="128"/>
    </location>
</feature>
<feature type="signal peptide" evidence="2">
    <location>
        <begin position="1"/>
        <end position="18"/>
    </location>
</feature>
<evidence type="ECO:0000313" key="3">
    <source>
        <dbReference type="EMBL" id="CAD9358740.1"/>
    </source>
</evidence>
<organism evidence="3">
    <name type="scientific">Trieres chinensis</name>
    <name type="common">Marine centric diatom</name>
    <name type="synonym">Odontella sinensis</name>
    <dbReference type="NCBI Taxonomy" id="1514140"/>
    <lineage>
        <taxon>Eukaryota</taxon>
        <taxon>Sar</taxon>
        <taxon>Stramenopiles</taxon>
        <taxon>Ochrophyta</taxon>
        <taxon>Bacillariophyta</taxon>
        <taxon>Mediophyceae</taxon>
        <taxon>Biddulphiophycidae</taxon>
        <taxon>Eupodiscales</taxon>
        <taxon>Parodontellaceae</taxon>
        <taxon>Trieres</taxon>
    </lineage>
</organism>
<proteinExistence type="predicted"/>
<gene>
    <name evidence="3" type="ORF">OSIN01602_LOCUS19574</name>
</gene>
<keyword evidence="2" id="KW-0732">Signal</keyword>
<feature type="region of interest" description="Disordered" evidence="1">
    <location>
        <begin position="79"/>
        <end position="134"/>
    </location>
</feature>
<feature type="chain" id="PRO_5030833620" description="Jacalin-type lectin domain-containing protein" evidence="2">
    <location>
        <begin position="19"/>
        <end position="348"/>
    </location>
</feature>